<evidence type="ECO:0000313" key="3">
    <source>
        <dbReference type="Proteomes" id="UP000479710"/>
    </source>
</evidence>
<dbReference type="EMBL" id="SPHZ02000001">
    <property type="protein sequence ID" value="KAF0935917.1"/>
    <property type="molecule type" value="Genomic_DNA"/>
</dbReference>
<evidence type="ECO:0000256" key="1">
    <source>
        <dbReference type="SAM" id="Phobius"/>
    </source>
</evidence>
<evidence type="ECO:0000313" key="2">
    <source>
        <dbReference type="EMBL" id="KAF0935918.1"/>
    </source>
</evidence>
<sequence length="130" mass="15223">MCSFRRTNVIKHYRYYVRIRMWMHLEAASRLSLHRYCYWKPLRPIVLFLCFGEGPGNGEYEEPFGIVMCLAGLCLSAALLWLARRLCRWEIQVQAYYFAVGRWLLPEAKLTTVLPVMLKSAVDDKANCTP</sequence>
<accession>A0A6G1FG20</accession>
<dbReference type="EMBL" id="SPHZ02000001">
    <property type="protein sequence ID" value="KAF0935918.1"/>
    <property type="molecule type" value="Genomic_DNA"/>
</dbReference>
<dbReference type="Proteomes" id="UP000479710">
    <property type="component" value="Unassembled WGS sequence"/>
</dbReference>
<organism evidence="2 3">
    <name type="scientific">Oryza meyeriana var. granulata</name>
    <dbReference type="NCBI Taxonomy" id="110450"/>
    <lineage>
        <taxon>Eukaryota</taxon>
        <taxon>Viridiplantae</taxon>
        <taxon>Streptophyta</taxon>
        <taxon>Embryophyta</taxon>
        <taxon>Tracheophyta</taxon>
        <taxon>Spermatophyta</taxon>
        <taxon>Magnoliopsida</taxon>
        <taxon>Liliopsida</taxon>
        <taxon>Poales</taxon>
        <taxon>Poaceae</taxon>
        <taxon>BOP clade</taxon>
        <taxon>Oryzoideae</taxon>
        <taxon>Oryzeae</taxon>
        <taxon>Oryzinae</taxon>
        <taxon>Oryza</taxon>
        <taxon>Oryza meyeriana</taxon>
    </lineage>
</organism>
<proteinExistence type="predicted"/>
<comment type="caution">
    <text evidence="2">The sequence shown here is derived from an EMBL/GenBank/DDBJ whole genome shotgun (WGS) entry which is preliminary data.</text>
</comment>
<feature type="transmembrane region" description="Helical" evidence="1">
    <location>
        <begin position="64"/>
        <end position="83"/>
    </location>
</feature>
<name>A0A6G1FG20_9ORYZ</name>
<keyword evidence="3" id="KW-1185">Reference proteome</keyword>
<keyword evidence="1" id="KW-1133">Transmembrane helix</keyword>
<keyword evidence="1" id="KW-0472">Membrane</keyword>
<reference evidence="2 3" key="1">
    <citation type="submission" date="2019-11" db="EMBL/GenBank/DDBJ databases">
        <title>Whole genome sequence of Oryza granulata.</title>
        <authorList>
            <person name="Li W."/>
        </authorList>
    </citation>
    <scope>NUCLEOTIDE SEQUENCE [LARGE SCALE GENOMIC DNA]</scope>
    <source>
        <strain evidence="3">cv. Menghai</strain>
        <tissue evidence="2">Leaf</tissue>
    </source>
</reference>
<gene>
    <name evidence="2" type="ORF">E2562_036668</name>
</gene>
<protein>
    <submittedName>
        <fullName evidence="2">Uncharacterized protein</fullName>
    </submittedName>
</protein>
<dbReference type="AlphaFoldDB" id="A0A6G1FG20"/>
<keyword evidence="1" id="KW-0812">Transmembrane</keyword>